<dbReference type="AlphaFoldDB" id="A0A919PB77"/>
<feature type="domain" description="SseB protein N-terminal" evidence="1">
    <location>
        <begin position="19"/>
        <end position="77"/>
    </location>
</feature>
<accession>A0A919PB77</accession>
<keyword evidence="3" id="KW-1185">Reference proteome</keyword>
<dbReference type="Proteomes" id="UP000642125">
    <property type="component" value="Unassembled WGS sequence"/>
</dbReference>
<gene>
    <name evidence="2" type="ORF">Cpa01nite_18340</name>
</gene>
<evidence type="ECO:0000313" key="3">
    <source>
        <dbReference type="Proteomes" id="UP000642125"/>
    </source>
</evidence>
<name>A0A919PB77_9CELL</name>
<sequence>MVEVETPPVVYLACLAHHGSDPRAMVLGMDDGRRALLAYSSLDRLQRYAGPDQAWALVSRDDLATVAAHDVLLLDARVPGREPEPRSARPVVGPAVYLPVRIDGDSVEVRTLKDGRRALLAYSALDRLAEHCGPAQRWILVETAQLGLVKQRQPFDVVITDMHVPEQYRREGRIA</sequence>
<organism evidence="2 3">
    <name type="scientific">Cellulomonas pakistanensis</name>
    <dbReference type="NCBI Taxonomy" id="992287"/>
    <lineage>
        <taxon>Bacteria</taxon>
        <taxon>Bacillati</taxon>
        <taxon>Actinomycetota</taxon>
        <taxon>Actinomycetes</taxon>
        <taxon>Micrococcales</taxon>
        <taxon>Cellulomonadaceae</taxon>
        <taxon>Cellulomonas</taxon>
    </lineage>
</organism>
<reference evidence="2" key="1">
    <citation type="submission" date="2021-01" db="EMBL/GenBank/DDBJ databases">
        <title>Whole genome shotgun sequence of Cellulomonas pakistanensis NBRC 110800.</title>
        <authorList>
            <person name="Komaki H."/>
            <person name="Tamura T."/>
        </authorList>
    </citation>
    <scope>NUCLEOTIDE SEQUENCE</scope>
    <source>
        <strain evidence="2">NBRC 110800</strain>
    </source>
</reference>
<comment type="caution">
    <text evidence="2">The sequence shown here is derived from an EMBL/GenBank/DDBJ whole genome shotgun (WGS) entry which is preliminary data.</text>
</comment>
<evidence type="ECO:0000259" key="1">
    <source>
        <dbReference type="Pfam" id="PF07179"/>
    </source>
</evidence>
<dbReference type="EMBL" id="BONO01000012">
    <property type="protein sequence ID" value="GIG36453.1"/>
    <property type="molecule type" value="Genomic_DNA"/>
</dbReference>
<protein>
    <recommendedName>
        <fullName evidence="1">SseB protein N-terminal domain-containing protein</fullName>
    </recommendedName>
</protein>
<dbReference type="InterPro" id="IPR009839">
    <property type="entry name" value="SseB_N"/>
</dbReference>
<evidence type="ECO:0000313" key="2">
    <source>
        <dbReference type="EMBL" id="GIG36453.1"/>
    </source>
</evidence>
<dbReference type="NCBIfam" id="NF042914">
    <property type="entry name" value="SAV915_dom"/>
    <property type="match status" value="2"/>
</dbReference>
<dbReference type="InterPro" id="IPR049975">
    <property type="entry name" value="SAV_915-like_dom"/>
</dbReference>
<dbReference type="Pfam" id="PF07179">
    <property type="entry name" value="SseB"/>
    <property type="match status" value="1"/>
</dbReference>
<proteinExistence type="predicted"/>